<name>A0A521FJ11_9BACT</name>
<sequence length="44" mass="4755">MPAGTSGSELVDWERNSNLQQPKITLALLCKPVEANIMQHGGYG</sequence>
<protein>
    <submittedName>
        <fullName evidence="1">Uncharacterized protein</fullName>
    </submittedName>
</protein>
<reference evidence="1 2" key="1">
    <citation type="submission" date="2017-05" db="EMBL/GenBank/DDBJ databases">
        <authorList>
            <person name="Varghese N."/>
            <person name="Submissions S."/>
        </authorList>
    </citation>
    <scope>NUCLEOTIDE SEQUENCE [LARGE SCALE GENOMIC DNA]</scope>
    <source>
        <strain evidence="1 2">DSM 21985</strain>
    </source>
</reference>
<evidence type="ECO:0000313" key="2">
    <source>
        <dbReference type="Proteomes" id="UP000317557"/>
    </source>
</evidence>
<dbReference type="AlphaFoldDB" id="A0A521FJ11"/>
<keyword evidence="2" id="KW-1185">Reference proteome</keyword>
<organism evidence="1 2">
    <name type="scientific">Gracilimonas mengyeensis</name>
    <dbReference type="NCBI Taxonomy" id="1302730"/>
    <lineage>
        <taxon>Bacteria</taxon>
        <taxon>Pseudomonadati</taxon>
        <taxon>Balneolota</taxon>
        <taxon>Balneolia</taxon>
        <taxon>Balneolales</taxon>
        <taxon>Balneolaceae</taxon>
        <taxon>Gracilimonas</taxon>
    </lineage>
</organism>
<dbReference type="Proteomes" id="UP000317557">
    <property type="component" value="Unassembled WGS sequence"/>
</dbReference>
<evidence type="ECO:0000313" key="1">
    <source>
        <dbReference type="EMBL" id="SMO96099.1"/>
    </source>
</evidence>
<accession>A0A521FJ11</accession>
<proteinExistence type="predicted"/>
<gene>
    <name evidence="1" type="ORF">SAMN06265219_12016</name>
</gene>
<dbReference type="EMBL" id="FXTP01000020">
    <property type="protein sequence ID" value="SMO96099.1"/>
    <property type="molecule type" value="Genomic_DNA"/>
</dbReference>